<keyword evidence="5 9" id="KW-0418">Kinase</keyword>
<dbReference type="AlphaFoldDB" id="A0A859FHA5"/>
<keyword evidence="7" id="KW-0812">Transmembrane</keyword>
<keyword evidence="3" id="KW-0597">Phosphoprotein</keyword>
<comment type="subcellular location">
    <subcellularLocation>
        <location evidence="1">Cell membrane</location>
        <topology evidence="1">Multi-pass membrane protein</topology>
    </subcellularLocation>
</comment>
<keyword evidence="7" id="KW-1133">Transmembrane helix</keyword>
<evidence type="ECO:0000256" key="1">
    <source>
        <dbReference type="ARBA" id="ARBA00004651"/>
    </source>
</evidence>
<evidence type="ECO:0000259" key="8">
    <source>
        <dbReference type="PROSITE" id="PS50885"/>
    </source>
</evidence>
<dbReference type="InterPro" id="IPR003594">
    <property type="entry name" value="HATPase_dom"/>
</dbReference>
<organism evidence="9 10">
    <name type="scientific">Paenalkalicoccus suaedae</name>
    <dbReference type="NCBI Taxonomy" id="2592382"/>
    <lineage>
        <taxon>Bacteria</taxon>
        <taxon>Bacillati</taxon>
        <taxon>Bacillota</taxon>
        <taxon>Bacilli</taxon>
        <taxon>Bacillales</taxon>
        <taxon>Bacillaceae</taxon>
        <taxon>Paenalkalicoccus</taxon>
    </lineage>
</organism>
<evidence type="ECO:0000256" key="7">
    <source>
        <dbReference type="SAM" id="Phobius"/>
    </source>
</evidence>
<evidence type="ECO:0000313" key="9">
    <source>
        <dbReference type="EMBL" id="QKS72517.1"/>
    </source>
</evidence>
<dbReference type="KEGG" id="psua:FLK61_38515"/>
<reference evidence="10" key="1">
    <citation type="submission" date="2019-07" db="EMBL/GenBank/DDBJ databases">
        <title>Bacillus alkalisoli sp. nov. isolated from saline soil.</title>
        <authorList>
            <person name="Sun J.-Q."/>
            <person name="Xu L."/>
        </authorList>
    </citation>
    <scope>NUCLEOTIDE SEQUENCE [LARGE SCALE GENOMIC DNA]</scope>
    <source>
        <strain evidence="10">M4U3P1</strain>
    </source>
</reference>
<dbReference type="PANTHER" id="PTHR34220:SF7">
    <property type="entry name" value="SENSOR HISTIDINE KINASE YPDA"/>
    <property type="match status" value="1"/>
</dbReference>
<sequence>MKTMKQKLREQSLFWKLFVLTVVIVVSVTLATTYQTIRMAESLFIDTFSITNEKVLNQITGTLDSYNYSVIRTSNQLQNSVNMRNMLSQAQSNSDMMNVYYDLYNRLEAVKTTLDPYEVTLRVTGVNGVTLSTGRPLWEDTEQSLQLQGMIENRREEPRRMHYDYIESENEPREQLIVASTQIMDRITGVIYGAVYLTIREEDFREFYSRFTSPGNDVFMLDQSGIIVSSNRTELIGTQSIELLQHVRGMNGADYVNAEFLGEEHIIVQEEIPAFDMHIVNTIDRSVVTEGVIDRSRIIFTSGAIALVAILIIYIFSRRWTGALSRLVTQIGDTSKYEFDQKVSVVGTYETKQIGLAFNHMLDELHAYVDQLVTTQKQKRNAELESLQQQINPHFLYNTLTSVKFMISQGSKEEAAATITSLISLLQNTIANVNEMNTVNQEIDNLKHYVFINHRRYGERVTVNYFIADDCKEIPVPKLFLQPFVENAFFHGFNEKKSGTINVMVWKEANKLFAEVMDNGDGMVLQKDSAFPEKRQKRQQFSGVGIRNVHERIQLIYGDSFGVQLTSEPQEGTRVRIELGVLEGQDQQQSPPAP</sequence>
<dbReference type="Gene3D" id="3.30.450.20">
    <property type="entry name" value="PAS domain"/>
    <property type="match status" value="1"/>
</dbReference>
<accession>A0A859FHA5</accession>
<keyword evidence="10" id="KW-1185">Reference proteome</keyword>
<evidence type="ECO:0000313" key="10">
    <source>
        <dbReference type="Proteomes" id="UP000318138"/>
    </source>
</evidence>
<dbReference type="InterPro" id="IPR050640">
    <property type="entry name" value="Bact_2-comp_sensor_kinase"/>
</dbReference>
<evidence type="ECO:0000256" key="3">
    <source>
        <dbReference type="ARBA" id="ARBA00022553"/>
    </source>
</evidence>
<dbReference type="Pfam" id="PF06580">
    <property type="entry name" value="His_kinase"/>
    <property type="match status" value="1"/>
</dbReference>
<dbReference type="RefSeq" id="WP_176010493.1">
    <property type="nucleotide sequence ID" value="NZ_CP041372.2"/>
</dbReference>
<dbReference type="GO" id="GO:0000155">
    <property type="term" value="F:phosphorelay sensor kinase activity"/>
    <property type="evidence" value="ECO:0007669"/>
    <property type="project" value="InterPro"/>
</dbReference>
<dbReference type="EMBL" id="CP041372">
    <property type="protein sequence ID" value="QKS72517.1"/>
    <property type="molecule type" value="Genomic_DNA"/>
</dbReference>
<dbReference type="Pfam" id="PF02518">
    <property type="entry name" value="HATPase_c"/>
    <property type="match status" value="1"/>
</dbReference>
<feature type="transmembrane region" description="Helical" evidence="7">
    <location>
        <begin position="298"/>
        <end position="316"/>
    </location>
</feature>
<dbReference type="PROSITE" id="PS50885">
    <property type="entry name" value="HAMP"/>
    <property type="match status" value="1"/>
</dbReference>
<feature type="domain" description="HAMP" evidence="8">
    <location>
        <begin position="318"/>
        <end position="370"/>
    </location>
</feature>
<dbReference type="Gene3D" id="6.10.340.10">
    <property type="match status" value="1"/>
</dbReference>
<dbReference type="InterPro" id="IPR036890">
    <property type="entry name" value="HATPase_C_sf"/>
</dbReference>
<proteinExistence type="predicted"/>
<evidence type="ECO:0000256" key="5">
    <source>
        <dbReference type="ARBA" id="ARBA00022777"/>
    </source>
</evidence>
<dbReference type="InterPro" id="IPR003660">
    <property type="entry name" value="HAMP_dom"/>
</dbReference>
<protein>
    <submittedName>
        <fullName evidence="9">Sensor histidine kinase</fullName>
    </submittedName>
</protein>
<evidence type="ECO:0000256" key="6">
    <source>
        <dbReference type="ARBA" id="ARBA00023136"/>
    </source>
</evidence>
<gene>
    <name evidence="9" type="ORF">FLK61_38515</name>
</gene>
<dbReference type="SMART" id="SM00304">
    <property type="entry name" value="HAMP"/>
    <property type="match status" value="1"/>
</dbReference>
<evidence type="ECO:0000256" key="2">
    <source>
        <dbReference type="ARBA" id="ARBA00022475"/>
    </source>
</evidence>
<keyword evidence="6 7" id="KW-0472">Membrane</keyword>
<keyword evidence="2" id="KW-1003">Cell membrane</keyword>
<dbReference type="Gene3D" id="3.30.565.10">
    <property type="entry name" value="Histidine kinase-like ATPase, C-terminal domain"/>
    <property type="match status" value="1"/>
</dbReference>
<dbReference type="Proteomes" id="UP000318138">
    <property type="component" value="Chromosome"/>
</dbReference>
<dbReference type="InterPro" id="IPR010559">
    <property type="entry name" value="Sig_transdc_His_kin_internal"/>
</dbReference>
<keyword evidence="4" id="KW-0808">Transferase</keyword>
<dbReference type="SUPFAM" id="SSF55874">
    <property type="entry name" value="ATPase domain of HSP90 chaperone/DNA topoisomerase II/histidine kinase"/>
    <property type="match status" value="1"/>
</dbReference>
<dbReference type="GO" id="GO:0005886">
    <property type="term" value="C:plasma membrane"/>
    <property type="evidence" value="ECO:0007669"/>
    <property type="project" value="UniProtKB-SubCell"/>
</dbReference>
<evidence type="ECO:0000256" key="4">
    <source>
        <dbReference type="ARBA" id="ARBA00022679"/>
    </source>
</evidence>
<name>A0A859FHA5_9BACI</name>
<dbReference type="PANTHER" id="PTHR34220">
    <property type="entry name" value="SENSOR HISTIDINE KINASE YPDA"/>
    <property type="match status" value="1"/>
</dbReference>